<dbReference type="PANTHER" id="PTHR14365">
    <property type="entry name" value="APOPTOSIS REGULATORY PROTEIN SIVA"/>
    <property type="match status" value="1"/>
</dbReference>
<evidence type="ECO:0000313" key="1">
    <source>
        <dbReference type="EMBL" id="JAB55436.1"/>
    </source>
</evidence>
<organism evidence="1">
    <name type="scientific">Corethrella appendiculata</name>
    <dbReference type="NCBI Taxonomy" id="1370023"/>
    <lineage>
        <taxon>Eukaryota</taxon>
        <taxon>Metazoa</taxon>
        <taxon>Ecdysozoa</taxon>
        <taxon>Arthropoda</taxon>
        <taxon>Hexapoda</taxon>
        <taxon>Insecta</taxon>
        <taxon>Pterygota</taxon>
        <taxon>Neoptera</taxon>
        <taxon>Endopterygota</taxon>
        <taxon>Diptera</taxon>
        <taxon>Nematocera</taxon>
        <taxon>Culicoidea</taxon>
        <taxon>Chaoboridae</taxon>
        <taxon>Corethrella</taxon>
    </lineage>
</organism>
<dbReference type="EMBL" id="GANO01004435">
    <property type="protein sequence ID" value="JAB55436.1"/>
    <property type="molecule type" value="mRNA"/>
</dbReference>
<sequence length="162" mass="18719">MVDTLVNIGNNRKRLRSNDSETFLMQRKYFVNEKLINSKSESRMKQIEAKTMSLLFQGAKNFTSNKNNGKNLKCLRLFGNGEFDFEGDVLPSWIPKKPDRKCKKCDKQSSIHFDCINCNLELCEFCGINCFYCKDLICLNCVNIFDSGTIDNPCCENCKMFE</sequence>
<name>U5EQ68_9DIPT</name>
<proteinExistence type="evidence at transcript level"/>
<dbReference type="AlphaFoldDB" id="U5EQ68"/>
<protein>
    <recommendedName>
        <fullName evidence="2">Apoptosis regulatory protein siva</fullName>
    </recommendedName>
</protein>
<accession>U5EQ68</accession>
<dbReference type="InterPro" id="IPR022773">
    <property type="entry name" value="Siva"/>
</dbReference>
<dbReference type="PANTHER" id="PTHR14365:SF1">
    <property type="entry name" value="APOPTOSIS REGULATORY PROTEIN SIVA"/>
    <property type="match status" value="1"/>
</dbReference>
<reference evidence="1" key="1">
    <citation type="journal article" date="2014" name="Insect Biochem. Mol. Biol.">
        <title>An insight into the sialome of the frog biting fly, Corethrella appendiculata.</title>
        <authorList>
            <person name="Ribeiro J.M.C."/>
            <person name="Chagas A.C."/>
            <person name="Pham V.M."/>
            <person name="Lounibos L.P."/>
            <person name="Calvo E."/>
        </authorList>
    </citation>
    <scope>NUCLEOTIDE SEQUENCE</scope>
    <source>
        <tissue evidence="1">Salivary glands</tissue>
    </source>
</reference>
<evidence type="ECO:0008006" key="2">
    <source>
        <dbReference type="Google" id="ProtNLM"/>
    </source>
</evidence>
<dbReference type="GO" id="GO:0005175">
    <property type="term" value="F:CD27 receptor binding"/>
    <property type="evidence" value="ECO:0007669"/>
    <property type="project" value="TreeGrafter"/>
</dbReference>
<dbReference type="GO" id="GO:0097191">
    <property type="term" value="P:extrinsic apoptotic signaling pathway"/>
    <property type="evidence" value="ECO:0007669"/>
    <property type="project" value="TreeGrafter"/>
</dbReference>